<dbReference type="GO" id="GO:0003700">
    <property type="term" value="F:DNA-binding transcription factor activity"/>
    <property type="evidence" value="ECO:0007669"/>
    <property type="project" value="InterPro"/>
</dbReference>
<dbReference type="InterPro" id="IPR036390">
    <property type="entry name" value="WH_DNA-bd_sf"/>
</dbReference>
<dbReference type="EMBL" id="DSVI01000007">
    <property type="protein sequence ID" value="HGT47568.1"/>
    <property type="molecule type" value="Genomic_DNA"/>
</dbReference>
<evidence type="ECO:0000256" key="1">
    <source>
        <dbReference type="ARBA" id="ARBA00023015"/>
    </source>
</evidence>
<dbReference type="PROSITE" id="PS50995">
    <property type="entry name" value="HTH_MARR_2"/>
    <property type="match status" value="1"/>
</dbReference>
<name>A0A832D0X1_9BACT</name>
<dbReference type="SMART" id="SM00347">
    <property type="entry name" value="HTH_MARR"/>
    <property type="match status" value="1"/>
</dbReference>
<reference evidence="5" key="1">
    <citation type="journal article" date="2020" name="mSystems">
        <title>Genome- and Community-Level Interaction Insights into Carbon Utilization and Element Cycling Functions of Hydrothermarchaeota in Hydrothermal Sediment.</title>
        <authorList>
            <person name="Zhou Z."/>
            <person name="Liu Y."/>
            <person name="Xu W."/>
            <person name="Pan J."/>
            <person name="Luo Z.H."/>
            <person name="Li M."/>
        </authorList>
    </citation>
    <scope>NUCLEOTIDE SEQUENCE [LARGE SCALE GENOMIC DNA]</scope>
    <source>
        <strain evidence="5">SpSt-500</strain>
    </source>
</reference>
<gene>
    <name evidence="5" type="ORF">ENS56_06010</name>
</gene>
<evidence type="ECO:0000259" key="4">
    <source>
        <dbReference type="PROSITE" id="PS50995"/>
    </source>
</evidence>
<dbReference type="Gene3D" id="1.10.10.10">
    <property type="entry name" value="Winged helix-like DNA-binding domain superfamily/Winged helix DNA-binding domain"/>
    <property type="match status" value="1"/>
</dbReference>
<dbReference type="InterPro" id="IPR036388">
    <property type="entry name" value="WH-like_DNA-bd_sf"/>
</dbReference>
<dbReference type="SUPFAM" id="SSF46785">
    <property type="entry name" value="Winged helix' DNA-binding domain"/>
    <property type="match status" value="1"/>
</dbReference>
<accession>A0A832D0X1</accession>
<dbReference type="PANTHER" id="PTHR42756">
    <property type="entry name" value="TRANSCRIPTIONAL REGULATOR, MARR"/>
    <property type="match status" value="1"/>
</dbReference>
<evidence type="ECO:0000313" key="5">
    <source>
        <dbReference type="EMBL" id="HGT47568.1"/>
    </source>
</evidence>
<keyword evidence="2" id="KW-0238">DNA-binding</keyword>
<sequence length="144" mass="16435">MDNKTLAFAKGFICLNKVVDSVSEKIRLNFDLNKKELCVLINIHQNKNISVKDLSRNTNTSISLISKTLKSLKKKNIIDTMNLSYDKRIQLVVITNYGYELLDQVVNYINSIVPSSVLEVLSQEGQDLLNLSDTIRYELNLNKK</sequence>
<dbReference type="InterPro" id="IPR000835">
    <property type="entry name" value="HTH_MarR-typ"/>
</dbReference>
<keyword evidence="3" id="KW-0804">Transcription</keyword>
<keyword evidence="1" id="KW-0805">Transcription regulation</keyword>
<dbReference type="AlphaFoldDB" id="A0A832D0X1"/>
<proteinExistence type="predicted"/>
<dbReference type="Pfam" id="PF01047">
    <property type="entry name" value="MarR"/>
    <property type="match status" value="1"/>
</dbReference>
<evidence type="ECO:0000256" key="2">
    <source>
        <dbReference type="ARBA" id="ARBA00023125"/>
    </source>
</evidence>
<protein>
    <submittedName>
        <fullName evidence="5">MarR family transcriptional regulator</fullName>
    </submittedName>
</protein>
<dbReference type="GO" id="GO:0003677">
    <property type="term" value="F:DNA binding"/>
    <property type="evidence" value="ECO:0007669"/>
    <property type="project" value="UniProtKB-KW"/>
</dbReference>
<feature type="domain" description="HTH marR-type" evidence="4">
    <location>
        <begin position="1"/>
        <end position="140"/>
    </location>
</feature>
<comment type="caution">
    <text evidence="5">The sequence shown here is derived from an EMBL/GenBank/DDBJ whole genome shotgun (WGS) entry which is preliminary data.</text>
</comment>
<organism evidence="5">
    <name type="scientific">Ignavibacterium album</name>
    <dbReference type="NCBI Taxonomy" id="591197"/>
    <lineage>
        <taxon>Bacteria</taxon>
        <taxon>Pseudomonadati</taxon>
        <taxon>Ignavibacteriota</taxon>
        <taxon>Ignavibacteria</taxon>
        <taxon>Ignavibacteriales</taxon>
        <taxon>Ignavibacteriaceae</taxon>
        <taxon>Ignavibacterium</taxon>
    </lineage>
</organism>
<evidence type="ECO:0000256" key="3">
    <source>
        <dbReference type="ARBA" id="ARBA00023163"/>
    </source>
</evidence>
<dbReference type="PANTHER" id="PTHR42756:SF1">
    <property type="entry name" value="TRANSCRIPTIONAL REPRESSOR OF EMRAB OPERON"/>
    <property type="match status" value="1"/>
</dbReference>